<keyword evidence="1" id="KW-0472">Membrane</keyword>
<dbReference type="Proteomes" id="UP000468735">
    <property type="component" value="Unassembled WGS sequence"/>
</dbReference>
<keyword evidence="1" id="KW-1133">Transmembrane helix</keyword>
<reference evidence="2 3" key="1">
    <citation type="submission" date="2019-09" db="EMBL/GenBank/DDBJ databases">
        <title>Actinomadura physcomitrii sp. nov., a novel actinomycete isolated from moss [Physcomitrium sphaericum (Ludw) Fuernr].</title>
        <authorList>
            <person name="Zhuang X."/>
            <person name="Liu C."/>
        </authorList>
    </citation>
    <scope>NUCLEOTIDE SEQUENCE [LARGE SCALE GENOMIC DNA]</scope>
    <source>
        <strain evidence="2 3">HMC1</strain>
    </source>
</reference>
<evidence type="ECO:0008006" key="4">
    <source>
        <dbReference type="Google" id="ProtNLM"/>
    </source>
</evidence>
<dbReference type="EMBL" id="WBMT01000012">
    <property type="protein sequence ID" value="KAB2345950.1"/>
    <property type="molecule type" value="Genomic_DNA"/>
</dbReference>
<evidence type="ECO:0000313" key="3">
    <source>
        <dbReference type="Proteomes" id="UP000468735"/>
    </source>
</evidence>
<evidence type="ECO:0000256" key="1">
    <source>
        <dbReference type="SAM" id="Phobius"/>
    </source>
</evidence>
<dbReference type="OrthoDB" id="3542908at2"/>
<feature type="transmembrane region" description="Helical" evidence="1">
    <location>
        <begin position="12"/>
        <end position="30"/>
    </location>
</feature>
<keyword evidence="1" id="KW-0812">Transmembrane</keyword>
<sequence>MQPSDARTLRGAAIPSALAGAVAIVAGLLLGGAKGALGAAIATVVVIAFFSISVVAVSYASKISPQMMFAAAVFSYIFKILGMFVLISVFEDVTAWNNKAFAWAVIALTLVWISAEIRHTLTTKTLYIDEPAAPAAGPKADADRSP</sequence>
<feature type="transmembrane region" description="Helical" evidence="1">
    <location>
        <begin position="67"/>
        <end position="88"/>
    </location>
</feature>
<dbReference type="AlphaFoldDB" id="A0A6H9YUJ7"/>
<organism evidence="2 3">
    <name type="scientific">Actinomadura rudentiformis</name>
    <dbReference type="NCBI Taxonomy" id="359158"/>
    <lineage>
        <taxon>Bacteria</taxon>
        <taxon>Bacillati</taxon>
        <taxon>Actinomycetota</taxon>
        <taxon>Actinomycetes</taxon>
        <taxon>Streptosporangiales</taxon>
        <taxon>Thermomonosporaceae</taxon>
        <taxon>Actinomadura</taxon>
    </lineage>
</organism>
<protein>
    <recommendedName>
        <fullName evidence="4">ATP synthase subunit I</fullName>
    </recommendedName>
</protein>
<comment type="caution">
    <text evidence="2">The sequence shown here is derived from an EMBL/GenBank/DDBJ whole genome shotgun (WGS) entry which is preliminary data.</text>
</comment>
<name>A0A6H9YUJ7_9ACTN</name>
<keyword evidence="3" id="KW-1185">Reference proteome</keyword>
<evidence type="ECO:0000313" key="2">
    <source>
        <dbReference type="EMBL" id="KAB2345950.1"/>
    </source>
</evidence>
<dbReference type="RefSeq" id="WP_151563933.1">
    <property type="nucleotide sequence ID" value="NZ_WBMT01000012.1"/>
</dbReference>
<proteinExistence type="predicted"/>
<feature type="transmembrane region" description="Helical" evidence="1">
    <location>
        <begin position="100"/>
        <end position="117"/>
    </location>
</feature>
<gene>
    <name evidence="2" type="ORF">F8566_24840</name>
</gene>
<feature type="transmembrane region" description="Helical" evidence="1">
    <location>
        <begin position="36"/>
        <end position="60"/>
    </location>
</feature>
<accession>A0A6H9YUJ7</accession>